<comment type="function">
    <text evidence="4 5">This protein binds to 23S rRNA in the presence of protein L20.</text>
</comment>
<comment type="similarity">
    <text evidence="1 4 5">Belongs to the bacterial ribosomal protein bL21 family.</text>
</comment>
<dbReference type="InterPro" id="IPR028909">
    <property type="entry name" value="bL21-like"/>
</dbReference>
<dbReference type="GO" id="GO:1990904">
    <property type="term" value="C:ribonucleoprotein complex"/>
    <property type="evidence" value="ECO:0007669"/>
    <property type="project" value="UniProtKB-KW"/>
</dbReference>
<dbReference type="NCBIfam" id="TIGR00061">
    <property type="entry name" value="L21"/>
    <property type="match status" value="1"/>
</dbReference>
<accession>A0A2V3V706</accession>
<evidence type="ECO:0000256" key="3">
    <source>
        <dbReference type="ARBA" id="ARBA00023274"/>
    </source>
</evidence>
<dbReference type="EMBL" id="QJJM01000004">
    <property type="protein sequence ID" value="PXW77612.1"/>
    <property type="molecule type" value="Genomic_DNA"/>
</dbReference>
<dbReference type="GO" id="GO:0006412">
    <property type="term" value="P:translation"/>
    <property type="evidence" value="ECO:0007669"/>
    <property type="project" value="UniProtKB-UniRule"/>
</dbReference>
<feature type="region of interest" description="Disordered" evidence="6">
    <location>
        <begin position="105"/>
        <end position="154"/>
    </location>
</feature>
<evidence type="ECO:0000256" key="1">
    <source>
        <dbReference type="ARBA" id="ARBA00008563"/>
    </source>
</evidence>
<dbReference type="GO" id="GO:0003735">
    <property type="term" value="F:structural constituent of ribosome"/>
    <property type="evidence" value="ECO:0007669"/>
    <property type="project" value="InterPro"/>
</dbReference>
<dbReference type="HAMAP" id="MF_01363">
    <property type="entry name" value="Ribosomal_bL21"/>
    <property type="match status" value="1"/>
</dbReference>
<evidence type="ECO:0000256" key="6">
    <source>
        <dbReference type="SAM" id="MobiDB-lite"/>
    </source>
</evidence>
<comment type="subunit">
    <text evidence="4">Part of the 50S ribosomal subunit. Contacts protein L20.</text>
</comment>
<dbReference type="GO" id="GO:0005840">
    <property type="term" value="C:ribosome"/>
    <property type="evidence" value="ECO:0007669"/>
    <property type="project" value="UniProtKB-KW"/>
</dbReference>
<evidence type="ECO:0000256" key="2">
    <source>
        <dbReference type="ARBA" id="ARBA00022980"/>
    </source>
</evidence>
<dbReference type="SUPFAM" id="SSF141091">
    <property type="entry name" value="L21p-like"/>
    <property type="match status" value="1"/>
</dbReference>
<comment type="caution">
    <text evidence="7">The sequence shown here is derived from an EMBL/GenBank/DDBJ whole genome shotgun (WGS) entry which is preliminary data.</text>
</comment>
<keyword evidence="4 5" id="KW-0699">rRNA-binding</keyword>
<dbReference type="Pfam" id="PF00829">
    <property type="entry name" value="Ribosomal_L21p"/>
    <property type="match status" value="1"/>
</dbReference>
<keyword evidence="2 4" id="KW-0689">Ribosomal protein</keyword>
<keyword evidence="4 5" id="KW-0694">RNA-binding</keyword>
<dbReference type="OrthoDB" id="9813334at2"/>
<dbReference type="InterPro" id="IPR036164">
    <property type="entry name" value="bL21-like_sf"/>
</dbReference>
<keyword evidence="3 4" id="KW-0687">Ribonucleoprotein</keyword>
<keyword evidence="8" id="KW-1185">Reference proteome</keyword>
<dbReference type="PANTHER" id="PTHR21349">
    <property type="entry name" value="50S RIBOSOMAL PROTEIN L21"/>
    <property type="match status" value="1"/>
</dbReference>
<dbReference type="InterPro" id="IPR001787">
    <property type="entry name" value="Ribosomal_bL21"/>
</dbReference>
<evidence type="ECO:0000256" key="4">
    <source>
        <dbReference type="HAMAP-Rule" id="MF_01363"/>
    </source>
</evidence>
<reference evidence="7 8" key="1">
    <citation type="submission" date="2018-05" db="EMBL/GenBank/DDBJ databases">
        <title>Genomic Encyclopedia of Type Strains, Phase IV (KMG-IV): sequencing the most valuable type-strain genomes for metagenomic binning, comparative biology and taxonomic classification.</title>
        <authorList>
            <person name="Goeker M."/>
        </authorList>
    </citation>
    <scope>NUCLEOTIDE SEQUENCE [LARGE SCALE GENOMIC DNA]</scope>
    <source>
        <strain evidence="7 8">DSM 3183</strain>
    </source>
</reference>
<feature type="compositionally biased region" description="Low complexity" evidence="6">
    <location>
        <begin position="107"/>
        <end position="133"/>
    </location>
</feature>
<protein>
    <recommendedName>
        <fullName evidence="4">Large ribosomal subunit protein bL21</fullName>
    </recommendedName>
</protein>
<dbReference type="Proteomes" id="UP000248014">
    <property type="component" value="Unassembled WGS sequence"/>
</dbReference>
<dbReference type="RefSeq" id="WP_060980085.1">
    <property type="nucleotide sequence ID" value="NZ_QJJM01000004.1"/>
</dbReference>
<proteinExistence type="inferred from homology"/>
<evidence type="ECO:0000313" key="8">
    <source>
        <dbReference type="Proteomes" id="UP000248014"/>
    </source>
</evidence>
<dbReference type="GO" id="GO:0019843">
    <property type="term" value="F:rRNA binding"/>
    <property type="evidence" value="ECO:0007669"/>
    <property type="project" value="UniProtKB-UniRule"/>
</dbReference>
<dbReference type="PANTHER" id="PTHR21349:SF0">
    <property type="entry name" value="LARGE RIBOSOMAL SUBUNIT PROTEIN BL21M"/>
    <property type="match status" value="1"/>
</dbReference>
<dbReference type="AlphaFoldDB" id="A0A2V3V706"/>
<organism evidence="7 8">
    <name type="scientific">Blastomonas natatoria</name>
    <dbReference type="NCBI Taxonomy" id="34015"/>
    <lineage>
        <taxon>Bacteria</taxon>
        <taxon>Pseudomonadati</taxon>
        <taxon>Pseudomonadota</taxon>
        <taxon>Alphaproteobacteria</taxon>
        <taxon>Sphingomonadales</taxon>
        <taxon>Sphingomonadaceae</taxon>
        <taxon>Blastomonas</taxon>
    </lineage>
</organism>
<evidence type="ECO:0000256" key="5">
    <source>
        <dbReference type="RuleBase" id="RU000562"/>
    </source>
</evidence>
<dbReference type="GO" id="GO:0005737">
    <property type="term" value="C:cytoplasm"/>
    <property type="evidence" value="ECO:0007669"/>
    <property type="project" value="UniProtKB-ARBA"/>
</dbReference>
<sequence length="154" mass="16000">MFAIVRTGGKQYRVAAGDKIAVEKLAGEAGDVIALNDVLLAGDGGEVKDVAGVVVSAEIIAQAKAEKVVIFKKKRRHNYRRKLGHRQQHTILRIVAVGEEAKKAAPKKAAAAKTEAPVEAAAETPAAEAAPKKAPAKKAATKKAADTDSSADNA</sequence>
<name>A0A2V3V706_9SPHN</name>
<evidence type="ECO:0000313" key="7">
    <source>
        <dbReference type="EMBL" id="PXW77612.1"/>
    </source>
</evidence>
<gene>
    <name evidence="4" type="primary">rplU</name>
    <name evidence="7" type="ORF">C7451_104107</name>
</gene>